<protein>
    <submittedName>
        <fullName evidence="9">Methyl-accepting chemotaxis protein</fullName>
    </submittedName>
</protein>
<accession>A0A1Y0I8X9</accession>
<dbReference type="InterPro" id="IPR004090">
    <property type="entry name" value="Chemotax_Me-accpt_rcpt"/>
</dbReference>
<feature type="compositionally biased region" description="Low complexity" evidence="6">
    <location>
        <begin position="521"/>
        <end position="532"/>
    </location>
</feature>
<gene>
    <name evidence="9" type="ORF">OLMES_2873</name>
</gene>
<dbReference type="PANTHER" id="PTHR43531:SF11">
    <property type="entry name" value="METHYL-ACCEPTING CHEMOTAXIS PROTEIN 3"/>
    <property type="match status" value="1"/>
</dbReference>
<keyword evidence="7" id="KW-0812">Transmembrane</keyword>
<evidence type="ECO:0000256" key="3">
    <source>
        <dbReference type="ARBA" id="ARBA00023224"/>
    </source>
</evidence>
<dbReference type="PRINTS" id="PR00260">
    <property type="entry name" value="CHEMTRNSDUCR"/>
</dbReference>
<feature type="compositionally biased region" description="Polar residues" evidence="6">
    <location>
        <begin position="508"/>
        <end position="520"/>
    </location>
</feature>
<sequence>MLTKIGLKIRIIFLGLLITSALTFLGVTSISELGEYHNSTKRNFDAVTSNVAILKEVNHAHLVFKTQVQEWKNVLLRGNDQKQYDKYYKRFLNSSDKVQGALSKAIEHSQSIGLDTSKLETVKKNHADLRTAYTKAIKEFDEKDKLAGQKVDKLVKGVDRPTSQTMKEVTEETETAFYELIESTGVSMESDYSDIKQASIIVMVIASVFVILVMIWIFWDLLKTLGGEPSYAARVVDSVANGNLDIRIDLHPKDKRSLLFRIDNMKEQLTQVIQEVRSSADSLASASEEVSSTSQSLAKGASVQSASVEQTSASVEEMSASIAQNNENASITDGMAQKAANEAKTGGKAVSETVEAMQKIADRISIVDDIAYQTNLLALNAAIEAGRAGDHGKGFAVVASEVRKLAERSQVAAQEISELAKESVKLAESAGNSLEEIVPSINKTADLVQEIAAASSEQTSGVQQINSAISQVSQTMQQNAAASEELSSTSEEMSAQAMRLQESVSYFSLNKSPKSSQAPFTTSTQNQTEQSNDLNSHRPGNPQDEDDQNFVSYS</sequence>
<dbReference type="InterPro" id="IPR004089">
    <property type="entry name" value="MCPsignal_dom"/>
</dbReference>
<keyword evidence="7" id="KW-0472">Membrane</keyword>
<evidence type="ECO:0000256" key="6">
    <source>
        <dbReference type="SAM" id="MobiDB-lite"/>
    </source>
</evidence>
<dbReference type="Gene3D" id="1.10.287.950">
    <property type="entry name" value="Methyl-accepting chemotaxis protein"/>
    <property type="match status" value="1"/>
</dbReference>
<evidence type="ECO:0000313" key="10">
    <source>
        <dbReference type="Proteomes" id="UP000196027"/>
    </source>
</evidence>
<dbReference type="InterPro" id="IPR051310">
    <property type="entry name" value="MCP_chemotaxis"/>
</dbReference>
<dbReference type="FunFam" id="1.10.287.950:FF:000001">
    <property type="entry name" value="Methyl-accepting chemotaxis sensory transducer"/>
    <property type="match status" value="1"/>
</dbReference>
<keyword evidence="3 5" id="KW-0807">Transducer</keyword>
<evidence type="ECO:0000256" key="5">
    <source>
        <dbReference type="PROSITE-ProRule" id="PRU00284"/>
    </source>
</evidence>
<dbReference type="EMBL" id="CP021425">
    <property type="protein sequence ID" value="ARU56921.1"/>
    <property type="molecule type" value="Genomic_DNA"/>
</dbReference>
<keyword evidence="10" id="KW-1185">Reference proteome</keyword>
<dbReference type="SUPFAM" id="SSF58104">
    <property type="entry name" value="Methyl-accepting chemotaxis protein (MCP) signaling domain"/>
    <property type="match status" value="1"/>
</dbReference>
<organism evidence="9 10">
    <name type="scientific">Oleiphilus messinensis</name>
    <dbReference type="NCBI Taxonomy" id="141451"/>
    <lineage>
        <taxon>Bacteria</taxon>
        <taxon>Pseudomonadati</taxon>
        <taxon>Pseudomonadota</taxon>
        <taxon>Gammaproteobacteria</taxon>
        <taxon>Oceanospirillales</taxon>
        <taxon>Oleiphilaceae</taxon>
        <taxon>Oleiphilus</taxon>
    </lineage>
</organism>
<dbReference type="KEGG" id="ome:OLMES_2873"/>
<comment type="subcellular location">
    <subcellularLocation>
        <location evidence="1">Membrane</location>
    </subcellularLocation>
</comment>
<evidence type="ECO:0000256" key="4">
    <source>
        <dbReference type="ARBA" id="ARBA00029447"/>
    </source>
</evidence>
<dbReference type="GO" id="GO:0004888">
    <property type="term" value="F:transmembrane signaling receptor activity"/>
    <property type="evidence" value="ECO:0007669"/>
    <property type="project" value="InterPro"/>
</dbReference>
<dbReference type="GO" id="GO:0006935">
    <property type="term" value="P:chemotaxis"/>
    <property type="evidence" value="ECO:0007669"/>
    <property type="project" value="UniProtKB-KW"/>
</dbReference>
<keyword evidence="2" id="KW-0145">Chemotaxis</keyword>
<dbReference type="PANTHER" id="PTHR43531">
    <property type="entry name" value="PROTEIN ICFG"/>
    <property type="match status" value="1"/>
</dbReference>
<dbReference type="GO" id="GO:0005886">
    <property type="term" value="C:plasma membrane"/>
    <property type="evidence" value="ECO:0007669"/>
    <property type="project" value="TreeGrafter"/>
</dbReference>
<feature type="transmembrane region" description="Helical" evidence="7">
    <location>
        <begin position="12"/>
        <end position="33"/>
    </location>
</feature>
<evidence type="ECO:0000256" key="7">
    <source>
        <dbReference type="SAM" id="Phobius"/>
    </source>
</evidence>
<evidence type="ECO:0000256" key="1">
    <source>
        <dbReference type="ARBA" id="ARBA00004370"/>
    </source>
</evidence>
<name>A0A1Y0I8X9_9GAMM</name>
<dbReference type="GO" id="GO:0007165">
    <property type="term" value="P:signal transduction"/>
    <property type="evidence" value="ECO:0007669"/>
    <property type="project" value="UniProtKB-KW"/>
</dbReference>
<feature type="region of interest" description="Disordered" evidence="6">
    <location>
        <begin position="508"/>
        <end position="554"/>
    </location>
</feature>
<dbReference type="Pfam" id="PF00015">
    <property type="entry name" value="MCPsignal"/>
    <property type="match status" value="1"/>
</dbReference>
<reference evidence="9 10" key="1">
    <citation type="submission" date="2017-05" db="EMBL/GenBank/DDBJ databases">
        <title>Genomic insights into alkan degradation activity of Oleiphilus messinensis.</title>
        <authorList>
            <person name="Kozyavkin S.A."/>
            <person name="Slesarev A.I."/>
            <person name="Golyshin P.N."/>
            <person name="Korzhenkov A."/>
            <person name="Golyshina O.N."/>
            <person name="Toshchakov S.V."/>
        </authorList>
    </citation>
    <scope>NUCLEOTIDE SEQUENCE [LARGE SCALE GENOMIC DNA]</scope>
    <source>
        <strain evidence="9 10">ME102</strain>
    </source>
</reference>
<dbReference type="CDD" id="cd11386">
    <property type="entry name" value="MCP_signal"/>
    <property type="match status" value="1"/>
</dbReference>
<keyword evidence="7" id="KW-1133">Transmembrane helix</keyword>
<dbReference type="Proteomes" id="UP000196027">
    <property type="component" value="Chromosome"/>
</dbReference>
<feature type="domain" description="Methyl-accepting transducer" evidence="8">
    <location>
        <begin position="279"/>
        <end position="494"/>
    </location>
</feature>
<proteinExistence type="inferred from homology"/>
<evidence type="ECO:0000313" key="9">
    <source>
        <dbReference type="EMBL" id="ARU56921.1"/>
    </source>
</evidence>
<feature type="transmembrane region" description="Helical" evidence="7">
    <location>
        <begin position="198"/>
        <end position="219"/>
    </location>
</feature>
<dbReference type="PROSITE" id="PS50111">
    <property type="entry name" value="CHEMOTAXIS_TRANSDUC_2"/>
    <property type="match status" value="1"/>
</dbReference>
<dbReference type="RefSeq" id="WP_232465104.1">
    <property type="nucleotide sequence ID" value="NZ_CP021425.1"/>
</dbReference>
<evidence type="ECO:0000259" key="8">
    <source>
        <dbReference type="PROSITE" id="PS50111"/>
    </source>
</evidence>
<comment type="similarity">
    <text evidence="4">Belongs to the methyl-accepting chemotaxis (MCP) protein family.</text>
</comment>
<evidence type="ECO:0000256" key="2">
    <source>
        <dbReference type="ARBA" id="ARBA00022500"/>
    </source>
</evidence>
<dbReference type="AlphaFoldDB" id="A0A1Y0I8X9"/>
<dbReference type="SMART" id="SM00283">
    <property type="entry name" value="MA"/>
    <property type="match status" value="1"/>
</dbReference>